<evidence type="ECO:0000313" key="9">
    <source>
        <dbReference type="Proteomes" id="UP000054988"/>
    </source>
</evidence>
<reference evidence="8 9" key="1">
    <citation type="submission" date="2015-12" db="EMBL/GenBank/DDBJ databases">
        <title>Draft genome sequence of Moniliophthora roreri, the causal agent of frosty pod rot of cacao.</title>
        <authorList>
            <person name="Aime M.C."/>
            <person name="Diaz-Valderrama J.R."/>
            <person name="Kijpornyongpan T."/>
            <person name="Phillips-Mora W."/>
        </authorList>
    </citation>
    <scope>NUCLEOTIDE SEQUENCE [LARGE SCALE GENOMIC DNA]</scope>
    <source>
        <strain evidence="8 9">MCA 2952</strain>
    </source>
</reference>
<evidence type="ECO:0000259" key="7">
    <source>
        <dbReference type="Pfam" id="PF22770"/>
    </source>
</evidence>
<keyword evidence="2" id="KW-0819">tRNA processing</keyword>
<evidence type="ECO:0000259" key="6">
    <source>
        <dbReference type="Pfam" id="PF08170"/>
    </source>
</evidence>
<dbReference type="EMBL" id="LATX01002510">
    <property type="protein sequence ID" value="KTB27953.1"/>
    <property type="molecule type" value="Genomic_DNA"/>
</dbReference>
<feature type="domain" description="POP1 C-terminal" evidence="7">
    <location>
        <begin position="732"/>
        <end position="818"/>
    </location>
</feature>
<evidence type="ECO:0008006" key="10">
    <source>
        <dbReference type="Google" id="ProtNLM"/>
    </source>
</evidence>
<name>A0A0W0EV52_MONRR</name>
<feature type="region of interest" description="Disordered" evidence="4">
    <location>
        <begin position="273"/>
        <end position="303"/>
    </location>
</feature>
<protein>
    <recommendedName>
        <fullName evidence="10">POP1-domain-containing protein</fullName>
    </recommendedName>
</protein>
<feature type="region of interest" description="Disordered" evidence="4">
    <location>
        <begin position="1"/>
        <end position="29"/>
    </location>
</feature>
<dbReference type="InterPro" id="IPR029043">
    <property type="entry name" value="GcvT/YgfZ_C"/>
</dbReference>
<gene>
    <name evidence="8" type="ORF">WG66_19458</name>
</gene>
<organism evidence="8 9">
    <name type="scientific">Moniliophthora roreri</name>
    <name type="common">Frosty pod rot fungus</name>
    <name type="synonym">Monilia roreri</name>
    <dbReference type="NCBI Taxonomy" id="221103"/>
    <lineage>
        <taxon>Eukaryota</taxon>
        <taxon>Fungi</taxon>
        <taxon>Dikarya</taxon>
        <taxon>Basidiomycota</taxon>
        <taxon>Agaricomycotina</taxon>
        <taxon>Agaricomycetes</taxon>
        <taxon>Agaricomycetidae</taxon>
        <taxon>Agaricales</taxon>
        <taxon>Marasmiineae</taxon>
        <taxon>Marasmiaceae</taxon>
        <taxon>Moniliophthora</taxon>
    </lineage>
</organism>
<dbReference type="Proteomes" id="UP000054988">
    <property type="component" value="Unassembled WGS sequence"/>
</dbReference>
<dbReference type="PANTHER" id="PTHR22731">
    <property type="entry name" value="RIBONUCLEASES P/MRP PROTEIN SUBUNIT POP1"/>
    <property type="match status" value="1"/>
</dbReference>
<feature type="domain" description="Pop1 N-terminal" evidence="5">
    <location>
        <begin position="65"/>
        <end position="143"/>
    </location>
</feature>
<evidence type="ECO:0000256" key="4">
    <source>
        <dbReference type="SAM" id="MobiDB-lite"/>
    </source>
</evidence>
<feature type="domain" description="Pop1 N-terminal" evidence="5">
    <location>
        <begin position="150"/>
        <end position="215"/>
    </location>
</feature>
<dbReference type="GO" id="GO:0000172">
    <property type="term" value="C:ribonuclease MRP complex"/>
    <property type="evidence" value="ECO:0007669"/>
    <property type="project" value="InterPro"/>
</dbReference>
<comment type="subcellular location">
    <subcellularLocation>
        <location evidence="1">Nucleus</location>
    </subcellularLocation>
</comment>
<evidence type="ECO:0000313" key="8">
    <source>
        <dbReference type="EMBL" id="KTB27953.1"/>
    </source>
</evidence>
<sequence length="823" mass="92025">MSSKRLSSHEEESNFRARKKQKLAQARTIAVQTPTENALAGPSRLGPTISDSMGNLPGAIDVVKFAESRSYEINAMQSAMKAASSSSMHRAWQVLPRQLRRRAASHDPRRVPLRLRAKARAEMDPVKKKALGRKLPKLGKAKQIARSEILLKRQRNKRWLETHIWHAKRMKMENMWGYRLAVTPTEKAFRPSHRASIHGSILHDASYQALIELKGPETVLTSILDICCDPQSRSPGRLASGARALDTHFYEPNFYPFHLICPVTIMWEPPPVQSHKQLNSKQKKWNRGKGRGSGQQQAGSNPPLKRVWLRCHPATFDAAFKALHSATSSVLEDLQTFESTPVEIEIADMRGEINVFEIMGPKSSRVLKGALSPVMDGASDEFKKFWASLGNIQSPGAVPRNMIIGFTVHDPRLKFPPKNATVQANNPLNMTFPVATFPTSCLARSDIWGDGVRMKLKRPRFKKSELDDRRAKNLVPGTPLVPQRQDDRVPVLLIQRSIENSDASEAIHGWTIMIPAGWSMAFMPSLLFTGTRVGGQRERQTQSFEAGVPHFPRDFPSTPLYQLYSSDRAKTEQDKWNRTPAAKRPNYEKLGTRCPWIADWDVMLCLKKANPSALPALISTQREGDAVVSEDSMVVEAETVIPPWLLRGPRLSNVMRSMLHTDNEEAVLHAMIEELRNGRSMAALPELLKSELLFRSALVSVKLLPCSRGAPRDLAVIYAIPEDELENAASSMDKIGQGEEYGLKNVPSDSIIGYVTSGGFSLSRGEGFAIGAIPVKRWLGLKRQAQRLSNLENADKFLLVGVRDRGGHKCRLAHIQLLEEERN</sequence>
<dbReference type="InterPro" id="IPR039182">
    <property type="entry name" value="Pop1"/>
</dbReference>
<proteinExistence type="predicted"/>
<evidence type="ECO:0000259" key="5">
    <source>
        <dbReference type="Pfam" id="PF06978"/>
    </source>
</evidence>
<accession>A0A0W0EV52</accession>
<evidence type="ECO:0000256" key="3">
    <source>
        <dbReference type="ARBA" id="ARBA00023242"/>
    </source>
</evidence>
<dbReference type="PANTHER" id="PTHR22731:SF3">
    <property type="entry name" value="RIBONUCLEASES P_MRP PROTEIN SUBUNIT POP1"/>
    <property type="match status" value="1"/>
</dbReference>
<dbReference type="Pfam" id="PF22770">
    <property type="entry name" value="POP1_C"/>
    <property type="match status" value="1"/>
</dbReference>
<evidence type="ECO:0000256" key="1">
    <source>
        <dbReference type="ARBA" id="ARBA00004123"/>
    </source>
</evidence>
<dbReference type="GO" id="GO:0001682">
    <property type="term" value="P:tRNA 5'-leader removal"/>
    <property type="evidence" value="ECO:0007669"/>
    <property type="project" value="InterPro"/>
</dbReference>
<dbReference type="eggNOG" id="KOG3322">
    <property type="taxonomic scope" value="Eukaryota"/>
</dbReference>
<evidence type="ECO:0000256" key="2">
    <source>
        <dbReference type="ARBA" id="ARBA00022694"/>
    </source>
</evidence>
<dbReference type="InterPro" id="IPR012590">
    <property type="entry name" value="POPLD_dom"/>
</dbReference>
<dbReference type="SUPFAM" id="SSF101790">
    <property type="entry name" value="Aminomethyltransferase beta-barrel domain"/>
    <property type="match status" value="1"/>
</dbReference>
<dbReference type="InterPro" id="IPR055079">
    <property type="entry name" value="POP1_C"/>
</dbReference>
<feature type="domain" description="POPLD" evidence="6">
    <location>
        <begin position="509"/>
        <end position="600"/>
    </location>
</feature>
<keyword evidence="3" id="KW-0539">Nucleus</keyword>
<dbReference type="InterPro" id="IPR009723">
    <property type="entry name" value="Pop1_N"/>
</dbReference>
<comment type="caution">
    <text evidence="8">The sequence shown here is derived from an EMBL/GenBank/DDBJ whole genome shotgun (WGS) entry which is preliminary data.</text>
</comment>
<dbReference type="Pfam" id="PF08170">
    <property type="entry name" value="POPLD"/>
    <property type="match status" value="1"/>
</dbReference>
<feature type="compositionally biased region" description="Basic residues" evidence="4">
    <location>
        <begin position="281"/>
        <end position="290"/>
    </location>
</feature>
<dbReference type="GO" id="GO:0005655">
    <property type="term" value="C:nucleolar ribonuclease P complex"/>
    <property type="evidence" value="ECO:0007669"/>
    <property type="project" value="InterPro"/>
</dbReference>
<dbReference type="AlphaFoldDB" id="A0A0W0EV52"/>
<dbReference type="Pfam" id="PF06978">
    <property type="entry name" value="POP1_N"/>
    <property type="match status" value="2"/>
</dbReference>